<protein>
    <recommendedName>
        <fullName evidence="3">2'-5' RNA ligase</fullName>
    </recommendedName>
</protein>
<dbReference type="SUPFAM" id="SSF55144">
    <property type="entry name" value="LigT-like"/>
    <property type="match status" value="1"/>
</dbReference>
<dbReference type="Proteomes" id="UP001479436">
    <property type="component" value="Unassembled WGS sequence"/>
</dbReference>
<dbReference type="Gene3D" id="3.90.1140.10">
    <property type="entry name" value="Cyclic phosphodiesterase"/>
    <property type="match status" value="1"/>
</dbReference>
<comment type="caution">
    <text evidence="1">The sequence shown here is derived from an EMBL/GenBank/DDBJ whole genome shotgun (WGS) entry which is preliminary data.</text>
</comment>
<evidence type="ECO:0000313" key="2">
    <source>
        <dbReference type="Proteomes" id="UP001479436"/>
    </source>
</evidence>
<accession>A0ABR2W0F5</accession>
<evidence type="ECO:0000313" key="1">
    <source>
        <dbReference type="EMBL" id="KAK9712365.1"/>
    </source>
</evidence>
<dbReference type="PANTHER" id="PTHR37474:SF1">
    <property type="entry name" value="2'-5' RNA LIGASE FAMILY PROTEIN"/>
    <property type="match status" value="1"/>
</dbReference>
<keyword evidence="2" id="KW-1185">Reference proteome</keyword>
<dbReference type="Pfam" id="PF13563">
    <property type="entry name" value="2_5_RNA_ligase2"/>
    <property type="match status" value="1"/>
</dbReference>
<gene>
    <name evidence="1" type="ORF">K7432_007201</name>
</gene>
<dbReference type="PANTHER" id="PTHR37474">
    <property type="entry name" value="RNA LIGASE/CYCLIC NUCLEOTIDE PHOSPHODIESTERASE"/>
    <property type="match status" value="1"/>
</dbReference>
<evidence type="ECO:0008006" key="3">
    <source>
        <dbReference type="Google" id="ProtNLM"/>
    </source>
</evidence>
<sequence>MSAVQSSARTFKSAVCIIPPSTLWKPIQDIREIHDKHVKRWPPHINLLYPYLPYEEFSNVAIPKLLETLSTVKPFRLKLTQFHWFQHSKNSSTAWLKPASIPEDALENLERCMVEAFPDFNDQLNIGSEGFTPHLSVGQFRSKGQVELKVAELNQLFDELEPLEFEVTSVQLINRSGYHDPFRVIQDIPLGG</sequence>
<organism evidence="1 2">
    <name type="scientific">Basidiobolus ranarum</name>
    <dbReference type="NCBI Taxonomy" id="34480"/>
    <lineage>
        <taxon>Eukaryota</taxon>
        <taxon>Fungi</taxon>
        <taxon>Fungi incertae sedis</taxon>
        <taxon>Zoopagomycota</taxon>
        <taxon>Entomophthoromycotina</taxon>
        <taxon>Basidiobolomycetes</taxon>
        <taxon>Basidiobolales</taxon>
        <taxon>Basidiobolaceae</taxon>
        <taxon>Basidiobolus</taxon>
    </lineage>
</organism>
<proteinExistence type="predicted"/>
<name>A0ABR2W0F5_9FUNG</name>
<dbReference type="InterPro" id="IPR009097">
    <property type="entry name" value="Cyclic_Pdiesterase"/>
</dbReference>
<dbReference type="EMBL" id="JASJQH010007222">
    <property type="protein sequence ID" value="KAK9712365.1"/>
    <property type="molecule type" value="Genomic_DNA"/>
</dbReference>
<reference evidence="1 2" key="1">
    <citation type="submission" date="2023-04" db="EMBL/GenBank/DDBJ databases">
        <title>Genome of Basidiobolus ranarum AG-B5.</title>
        <authorList>
            <person name="Stajich J.E."/>
            <person name="Carter-House D."/>
            <person name="Gryganskyi A."/>
        </authorList>
    </citation>
    <scope>NUCLEOTIDE SEQUENCE [LARGE SCALE GENOMIC DNA]</scope>
    <source>
        <strain evidence="1 2">AG-B5</strain>
    </source>
</reference>